<evidence type="ECO:0008006" key="4">
    <source>
        <dbReference type="Google" id="ProtNLM"/>
    </source>
</evidence>
<gene>
    <name evidence="2" type="ORF">SBW85_07740</name>
</gene>
<comment type="caution">
    <text evidence="2">The sequence shown here is derived from an EMBL/GenBank/DDBJ whole genome shotgun (WGS) entry which is preliminary data.</text>
</comment>
<evidence type="ECO:0000313" key="3">
    <source>
        <dbReference type="Proteomes" id="UP001272325"/>
    </source>
</evidence>
<dbReference type="EMBL" id="JAWRCN010000001">
    <property type="protein sequence ID" value="MDW6017668.1"/>
    <property type="molecule type" value="Genomic_DNA"/>
</dbReference>
<protein>
    <recommendedName>
        <fullName evidence="4">KfrA N-terminal DNA-binding domain-containing protein</fullName>
    </recommendedName>
</protein>
<sequence length="263" mass="29971">MRDLNNLKKKYLSQLASDGIGNSNKAKSFEDYAAGYESDPIPSCAKQLQSRVGGEFARARTAFNVLSEESAPVVIERPKPTWFSTLEQQCFESTQKALDYLWKQTDGEIQALAQSRSKIAEGNAEKALQETKQLLEVINELEALLSTKDTEVSEKHDEIQRLFEYEKEAIKLSTENRILSERIEELEIRLEKSVTDNHRVDTLKFEKEMLTRKVSDLEKYVEELKVIINSINHLYSSFNKQPCSDAEKLAKGIVEKIDGTDTN</sequence>
<evidence type="ECO:0000256" key="1">
    <source>
        <dbReference type="SAM" id="Coils"/>
    </source>
</evidence>
<reference evidence="2 3" key="1">
    <citation type="submission" date="2023-11" db="EMBL/GenBank/DDBJ databases">
        <title>Plant-associative lifestyle of Vibrio porteresiae and its evolutionary dynamics.</title>
        <authorList>
            <person name="Rameshkumar N."/>
            <person name="Kirti K."/>
        </authorList>
    </citation>
    <scope>NUCLEOTIDE SEQUENCE [LARGE SCALE GENOMIC DNA]</scope>
    <source>
        <strain evidence="2 3">MSSRF60</strain>
    </source>
</reference>
<proteinExistence type="predicted"/>
<dbReference type="Proteomes" id="UP001272325">
    <property type="component" value="Unassembled WGS sequence"/>
</dbReference>
<feature type="coiled-coil region" evidence="1">
    <location>
        <begin position="169"/>
        <end position="196"/>
    </location>
</feature>
<evidence type="ECO:0000313" key="2">
    <source>
        <dbReference type="EMBL" id="MDW6017668.1"/>
    </source>
</evidence>
<accession>A0ABU4IGI9</accession>
<name>A0ABU4IGI9_9VIBR</name>
<dbReference type="RefSeq" id="WP_171137812.1">
    <property type="nucleotide sequence ID" value="NZ_AP024893.1"/>
</dbReference>
<keyword evidence="1" id="KW-0175">Coiled coil</keyword>
<keyword evidence="3" id="KW-1185">Reference proteome</keyword>
<organism evidence="2 3">
    <name type="scientific">Vibrio plantisponsor</name>
    <dbReference type="NCBI Taxonomy" id="664643"/>
    <lineage>
        <taxon>Bacteria</taxon>
        <taxon>Pseudomonadati</taxon>
        <taxon>Pseudomonadota</taxon>
        <taxon>Gammaproteobacteria</taxon>
        <taxon>Vibrionales</taxon>
        <taxon>Vibrionaceae</taxon>
        <taxon>Vibrio</taxon>
    </lineage>
</organism>